<evidence type="ECO:0000256" key="14">
    <source>
        <dbReference type="SAM" id="SignalP"/>
    </source>
</evidence>
<evidence type="ECO:0000256" key="10">
    <source>
        <dbReference type="ARBA" id="ARBA00030646"/>
    </source>
</evidence>
<evidence type="ECO:0000256" key="13">
    <source>
        <dbReference type="SAM" id="Phobius"/>
    </source>
</evidence>
<dbReference type="CTD" id="84975"/>
<gene>
    <name evidence="16 17 18 19 20 21" type="primary">MFSD5</name>
</gene>
<dbReference type="GO" id="GO:0005886">
    <property type="term" value="C:plasma membrane"/>
    <property type="evidence" value="ECO:0007669"/>
    <property type="project" value="UniProtKB-SubCell"/>
</dbReference>
<evidence type="ECO:0000313" key="18">
    <source>
        <dbReference type="RefSeq" id="XP_032813129.1"/>
    </source>
</evidence>
<dbReference type="RefSeq" id="XP_032813127.1">
    <property type="nucleotide sequence ID" value="XM_032957236.1"/>
</dbReference>
<reference evidence="16 17" key="1">
    <citation type="submission" date="2025-04" db="UniProtKB">
        <authorList>
            <consortium name="RefSeq"/>
        </authorList>
    </citation>
    <scope>IDENTIFICATION</scope>
    <source>
        <tissue evidence="16 17">Sperm</tissue>
    </source>
</reference>
<dbReference type="RefSeq" id="XP_032813131.1">
    <property type="nucleotide sequence ID" value="XM_032957240.1"/>
</dbReference>
<evidence type="ECO:0000256" key="2">
    <source>
        <dbReference type="ARBA" id="ARBA00004651"/>
    </source>
</evidence>
<dbReference type="SUPFAM" id="SSF103473">
    <property type="entry name" value="MFS general substrate transporter"/>
    <property type="match status" value="1"/>
</dbReference>
<feature type="transmembrane region" description="Helical" evidence="13">
    <location>
        <begin position="129"/>
        <end position="148"/>
    </location>
</feature>
<dbReference type="InterPro" id="IPR036259">
    <property type="entry name" value="MFS_trans_sf"/>
</dbReference>
<dbReference type="Gene3D" id="1.20.1250.20">
    <property type="entry name" value="MFS general substrate transporter like domains"/>
    <property type="match status" value="1"/>
</dbReference>
<keyword evidence="8" id="KW-0406">Ion transport</keyword>
<feature type="compositionally biased region" description="Low complexity" evidence="12">
    <location>
        <begin position="444"/>
        <end position="462"/>
    </location>
</feature>
<evidence type="ECO:0000256" key="4">
    <source>
        <dbReference type="ARBA" id="ARBA00022448"/>
    </source>
</evidence>
<keyword evidence="9 13" id="KW-0472">Membrane</keyword>
<feature type="transmembrane region" description="Helical" evidence="13">
    <location>
        <begin position="284"/>
        <end position="304"/>
    </location>
</feature>
<keyword evidence="5" id="KW-1003">Cell membrane</keyword>
<dbReference type="RefSeq" id="XP_032813132.1">
    <property type="nucleotide sequence ID" value="XM_032957241.1"/>
</dbReference>
<feature type="transmembrane region" description="Helical" evidence="13">
    <location>
        <begin position="41"/>
        <end position="58"/>
    </location>
</feature>
<evidence type="ECO:0000256" key="1">
    <source>
        <dbReference type="ARBA" id="ARBA00003019"/>
    </source>
</evidence>
<evidence type="ECO:0000313" key="21">
    <source>
        <dbReference type="RefSeq" id="XP_032813132.1"/>
    </source>
</evidence>
<feature type="transmembrane region" description="Helical" evidence="13">
    <location>
        <begin position="346"/>
        <end position="367"/>
    </location>
</feature>
<evidence type="ECO:0000256" key="5">
    <source>
        <dbReference type="ARBA" id="ARBA00022475"/>
    </source>
</evidence>
<evidence type="ECO:0000313" key="19">
    <source>
        <dbReference type="RefSeq" id="XP_032813130.1"/>
    </source>
</evidence>
<comment type="function">
    <text evidence="1">Mediates high-affinity intracellular uptake of the rare oligo-element molybdenum.</text>
</comment>
<evidence type="ECO:0000256" key="9">
    <source>
        <dbReference type="ARBA" id="ARBA00023136"/>
    </source>
</evidence>
<feature type="transmembrane region" description="Helical" evidence="13">
    <location>
        <begin position="411"/>
        <end position="432"/>
    </location>
</feature>
<dbReference type="RefSeq" id="XP_032813128.1">
    <property type="nucleotide sequence ID" value="XM_032957237.1"/>
</dbReference>
<dbReference type="CDD" id="cd17487">
    <property type="entry name" value="MFS_MFSD5_like"/>
    <property type="match status" value="1"/>
</dbReference>
<dbReference type="PANTHER" id="PTHR23516">
    <property type="entry name" value="SAM (S-ADENOSYL METHIONINE) TRANSPORTER"/>
    <property type="match status" value="1"/>
</dbReference>
<dbReference type="GO" id="GO:0015098">
    <property type="term" value="F:molybdate ion transmembrane transporter activity"/>
    <property type="evidence" value="ECO:0007669"/>
    <property type="project" value="InterPro"/>
</dbReference>
<keyword evidence="6 13" id="KW-0812">Transmembrane</keyword>
<dbReference type="Pfam" id="PF05631">
    <property type="entry name" value="MFS_5"/>
    <property type="match status" value="1"/>
</dbReference>
<dbReference type="AlphaFoldDB" id="A0AAJ7T8C9"/>
<evidence type="ECO:0000256" key="7">
    <source>
        <dbReference type="ARBA" id="ARBA00022989"/>
    </source>
</evidence>
<evidence type="ECO:0000313" key="20">
    <source>
        <dbReference type="RefSeq" id="XP_032813131.1"/>
    </source>
</evidence>
<dbReference type="KEGG" id="pmrn:116943906"/>
<keyword evidence="15" id="KW-1185">Reference proteome</keyword>
<dbReference type="InterPro" id="IPR008509">
    <property type="entry name" value="MOT2/MFSD5"/>
</dbReference>
<sequence>MLGATYAAFVLLCAASLALAWLASRARLGTDAVRNPTYRNFQLHFYAPYFLALAADWLQGPYLYKLYSHYGFLEPQIAVLYVCGFAAGLLLAPFVGTLAERLGGRRTSCVLFSLLCAASCLLKLSRGYFVLLVARILGGISTALLFTAHETWYQHEHRQIHDFPAEWVDGTLAEVALWNGAIAAVAGVVANVAAETLAFGPVAPFVLAVPFLAVSGALIVWRWDENRSATKVGLRRSCIEGLRCLLSDRKVLLLAAIQALFESTVYMFVFLWTPVLDPWNAPLGIAFSSFMLASLAGSSLYRLATSPSRPLVQPTHALLLSVALALGAFVQLVWSTAPPNASPYRSLLAFLAFEFAVGVYFPAVAFLRSKVIPEKSQAGVLGWLRVPLNTFTCLGLLALHDTDVRTGPRDVFTICAGLMLATLVASLVFCWMSRQDELQVHESQQQQQQQEQQQEPQQEPQQTPFDSLLSPVQ</sequence>
<evidence type="ECO:0000256" key="11">
    <source>
        <dbReference type="ARBA" id="ARBA00032555"/>
    </source>
</evidence>
<accession>A0AAJ7T8C9</accession>
<organism evidence="15 19">
    <name type="scientific">Petromyzon marinus</name>
    <name type="common">Sea lamprey</name>
    <dbReference type="NCBI Taxonomy" id="7757"/>
    <lineage>
        <taxon>Eukaryota</taxon>
        <taxon>Metazoa</taxon>
        <taxon>Chordata</taxon>
        <taxon>Craniata</taxon>
        <taxon>Vertebrata</taxon>
        <taxon>Cyclostomata</taxon>
        <taxon>Hyperoartia</taxon>
        <taxon>Petromyzontiformes</taxon>
        <taxon>Petromyzontidae</taxon>
        <taxon>Petromyzon</taxon>
    </lineage>
</organism>
<feature type="transmembrane region" description="Helical" evidence="13">
    <location>
        <begin position="379"/>
        <end position="399"/>
    </location>
</feature>
<dbReference type="Proteomes" id="UP001318040">
    <property type="component" value="Chromosome 19"/>
</dbReference>
<dbReference type="RefSeq" id="XP_032813130.1">
    <property type="nucleotide sequence ID" value="XM_032957239.1"/>
</dbReference>
<feature type="chain" id="PRO_5044709314" description="Molybdate-anion transporter" evidence="14">
    <location>
        <begin position="21"/>
        <end position="473"/>
    </location>
</feature>
<protein>
    <recommendedName>
        <fullName evidence="3">Molybdate-anion transporter</fullName>
    </recommendedName>
    <alternativeName>
        <fullName evidence="10">Major facilitator superfamily domain-containing protein 5</fullName>
    </alternativeName>
    <alternativeName>
        <fullName evidence="11">Molybdate transporter 2 homolog</fullName>
    </alternativeName>
</protein>
<keyword evidence="14" id="KW-0732">Signal</keyword>
<keyword evidence="7 13" id="KW-1133">Transmembrane helix</keyword>
<feature type="transmembrane region" description="Helical" evidence="13">
    <location>
        <begin position="202"/>
        <end position="221"/>
    </location>
</feature>
<proteinExistence type="predicted"/>
<dbReference type="RefSeq" id="XP_032813129.1">
    <property type="nucleotide sequence ID" value="XM_032957238.1"/>
</dbReference>
<feature type="region of interest" description="Disordered" evidence="12">
    <location>
        <begin position="441"/>
        <end position="473"/>
    </location>
</feature>
<evidence type="ECO:0000313" key="15">
    <source>
        <dbReference type="Proteomes" id="UP001318040"/>
    </source>
</evidence>
<dbReference type="PANTHER" id="PTHR23516:SF1">
    <property type="entry name" value="MOLYBDATE-ANION TRANSPORTER"/>
    <property type="match status" value="1"/>
</dbReference>
<evidence type="ECO:0000256" key="6">
    <source>
        <dbReference type="ARBA" id="ARBA00022692"/>
    </source>
</evidence>
<feature type="transmembrane region" description="Helical" evidence="13">
    <location>
        <begin position="316"/>
        <end position="334"/>
    </location>
</feature>
<feature type="transmembrane region" description="Helical" evidence="13">
    <location>
        <begin position="78"/>
        <end position="99"/>
    </location>
</feature>
<comment type="subcellular location">
    <subcellularLocation>
        <location evidence="2">Cell membrane</location>
        <topology evidence="2">Multi-pass membrane protein</topology>
    </subcellularLocation>
</comment>
<feature type="transmembrane region" description="Helical" evidence="13">
    <location>
        <begin position="251"/>
        <end position="272"/>
    </location>
</feature>
<name>A0AAJ7T8C9_PETMA</name>
<evidence type="ECO:0000256" key="8">
    <source>
        <dbReference type="ARBA" id="ARBA00023065"/>
    </source>
</evidence>
<evidence type="ECO:0000313" key="17">
    <source>
        <dbReference type="RefSeq" id="XP_032813128.1"/>
    </source>
</evidence>
<dbReference type="GO" id="GO:0006811">
    <property type="term" value="P:monoatomic ion transport"/>
    <property type="evidence" value="ECO:0007669"/>
    <property type="project" value="UniProtKB-KW"/>
</dbReference>
<keyword evidence="4" id="KW-0813">Transport</keyword>
<evidence type="ECO:0000313" key="16">
    <source>
        <dbReference type="RefSeq" id="XP_032813127.1"/>
    </source>
</evidence>
<evidence type="ECO:0000256" key="3">
    <source>
        <dbReference type="ARBA" id="ARBA00021242"/>
    </source>
</evidence>
<feature type="signal peptide" evidence="14">
    <location>
        <begin position="1"/>
        <end position="20"/>
    </location>
</feature>
<evidence type="ECO:0000256" key="12">
    <source>
        <dbReference type="SAM" id="MobiDB-lite"/>
    </source>
</evidence>